<evidence type="ECO:0000256" key="2">
    <source>
        <dbReference type="ARBA" id="ARBA00022475"/>
    </source>
</evidence>
<dbReference type="InterPro" id="IPR013783">
    <property type="entry name" value="Ig-like_fold"/>
</dbReference>
<keyword evidence="4" id="KW-0391">Immunity</keyword>
<dbReference type="PANTHER" id="PTHR19433">
    <property type="entry name" value="T-CELL RECEPTOR ALPHA CHAIN V REGION-RELATED"/>
    <property type="match status" value="1"/>
</dbReference>
<reference evidence="10" key="1">
    <citation type="submission" date="2025-08" db="UniProtKB">
        <authorList>
            <consortium name="Ensembl"/>
        </authorList>
    </citation>
    <scope>IDENTIFICATION</scope>
</reference>
<evidence type="ECO:0000313" key="11">
    <source>
        <dbReference type="Proteomes" id="UP000694415"/>
    </source>
</evidence>
<evidence type="ECO:0000259" key="9">
    <source>
        <dbReference type="PROSITE" id="PS50835"/>
    </source>
</evidence>
<dbReference type="Pfam" id="PF07686">
    <property type="entry name" value="V-set"/>
    <property type="match status" value="1"/>
</dbReference>
<organism evidence="10 11">
    <name type="scientific">Mus spicilegus</name>
    <name type="common">Mound-building mouse</name>
    <dbReference type="NCBI Taxonomy" id="10103"/>
    <lineage>
        <taxon>Eukaryota</taxon>
        <taxon>Metazoa</taxon>
        <taxon>Chordata</taxon>
        <taxon>Craniata</taxon>
        <taxon>Vertebrata</taxon>
        <taxon>Euteleostomi</taxon>
        <taxon>Mammalia</taxon>
        <taxon>Eutheria</taxon>
        <taxon>Euarchontoglires</taxon>
        <taxon>Glires</taxon>
        <taxon>Rodentia</taxon>
        <taxon>Myomorpha</taxon>
        <taxon>Muroidea</taxon>
        <taxon>Muridae</taxon>
        <taxon>Murinae</taxon>
        <taxon>Mus</taxon>
        <taxon>Mus</taxon>
    </lineage>
</organism>
<dbReference type="GO" id="GO:0009617">
    <property type="term" value="P:response to bacterium"/>
    <property type="evidence" value="ECO:0007669"/>
    <property type="project" value="TreeGrafter"/>
</dbReference>
<dbReference type="Gene3D" id="2.60.40.10">
    <property type="entry name" value="Immunoglobulins"/>
    <property type="match status" value="1"/>
</dbReference>
<reference evidence="10" key="2">
    <citation type="submission" date="2025-09" db="UniProtKB">
        <authorList>
            <consortium name="Ensembl"/>
        </authorList>
    </citation>
    <scope>IDENTIFICATION</scope>
</reference>
<feature type="signal peptide" evidence="8">
    <location>
        <begin position="1"/>
        <end position="19"/>
    </location>
</feature>
<protein>
    <submittedName>
        <fullName evidence="10">T cell receptor alpha variable 2</fullName>
    </submittedName>
</protein>
<dbReference type="PANTHER" id="PTHR19433:SF111">
    <property type="entry name" value="T CELL RECEPTOR ALPHA VARIABLE 4"/>
    <property type="match status" value="1"/>
</dbReference>
<feature type="domain" description="Ig-like" evidence="9">
    <location>
        <begin position="5"/>
        <end position="111"/>
    </location>
</feature>
<dbReference type="SUPFAM" id="SSF48726">
    <property type="entry name" value="Immunoglobulin"/>
    <property type="match status" value="1"/>
</dbReference>
<name>A0A8C6MRM8_MUSSI</name>
<dbReference type="SMART" id="SM00406">
    <property type="entry name" value="IGv"/>
    <property type="match status" value="1"/>
</dbReference>
<evidence type="ECO:0000256" key="8">
    <source>
        <dbReference type="SAM" id="SignalP"/>
    </source>
</evidence>
<keyword evidence="2" id="KW-1003">Cell membrane</keyword>
<keyword evidence="7" id="KW-0325">Glycoprotein</keyword>
<keyword evidence="5" id="KW-0472">Membrane</keyword>
<keyword evidence="6" id="KW-1015">Disulfide bond</keyword>
<dbReference type="InterPro" id="IPR036179">
    <property type="entry name" value="Ig-like_dom_sf"/>
</dbReference>
<evidence type="ECO:0000313" key="10">
    <source>
        <dbReference type="Ensembl" id="ENSMSIP00000006615.1"/>
    </source>
</evidence>
<evidence type="ECO:0000256" key="7">
    <source>
        <dbReference type="ARBA" id="ARBA00023180"/>
    </source>
</evidence>
<accession>A0A8C6MRM8</accession>
<evidence type="ECO:0000256" key="5">
    <source>
        <dbReference type="ARBA" id="ARBA00023136"/>
    </source>
</evidence>
<dbReference type="GO" id="GO:0002376">
    <property type="term" value="P:immune system process"/>
    <property type="evidence" value="ECO:0007669"/>
    <property type="project" value="UniProtKB-KW"/>
</dbReference>
<dbReference type="InterPro" id="IPR013106">
    <property type="entry name" value="Ig_V-set"/>
</dbReference>
<evidence type="ECO:0000256" key="6">
    <source>
        <dbReference type="ARBA" id="ARBA00023157"/>
    </source>
</evidence>
<dbReference type="InterPro" id="IPR052051">
    <property type="entry name" value="TCR_complex_component"/>
</dbReference>
<dbReference type="PROSITE" id="PS50835">
    <property type="entry name" value="IG_LIKE"/>
    <property type="match status" value="1"/>
</dbReference>
<evidence type="ECO:0000256" key="3">
    <source>
        <dbReference type="ARBA" id="ARBA00022729"/>
    </source>
</evidence>
<evidence type="ECO:0000256" key="1">
    <source>
        <dbReference type="ARBA" id="ARBA00004236"/>
    </source>
</evidence>
<keyword evidence="11" id="KW-1185">Reference proteome</keyword>
<dbReference type="Proteomes" id="UP000694415">
    <property type="component" value="Unplaced"/>
</dbReference>
<feature type="chain" id="PRO_5034016262" evidence="8">
    <location>
        <begin position="20"/>
        <end position="111"/>
    </location>
</feature>
<dbReference type="GeneTree" id="ENSGT00940000162998"/>
<evidence type="ECO:0000256" key="4">
    <source>
        <dbReference type="ARBA" id="ARBA00022859"/>
    </source>
</evidence>
<comment type="subcellular location">
    <subcellularLocation>
        <location evidence="1">Cell membrane</location>
    </subcellularLocation>
</comment>
<keyword evidence="3 8" id="KW-0732">Signal</keyword>
<sequence>MKQVAKVTVLLILVSWSLAKTTQPPSMEAYEGQEVNVSCSHTNIATSEYIYWYRQVPHQGPQFIIQGYKDYVANEVASLFISADRKLSTLSLPWVSLRDAAVYYCIVTDTQ</sequence>
<proteinExistence type="predicted"/>
<dbReference type="InterPro" id="IPR007110">
    <property type="entry name" value="Ig-like_dom"/>
</dbReference>
<dbReference type="Ensembl" id="ENSMSIT00000008384.1">
    <property type="protein sequence ID" value="ENSMSIP00000006615.1"/>
    <property type="gene ID" value="ENSMSIG00000005918.1"/>
</dbReference>
<dbReference type="AlphaFoldDB" id="A0A8C6MRM8"/>
<dbReference type="GO" id="GO:0005886">
    <property type="term" value="C:plasma membrane"/>
    <property type="evidence" value="ECO:0007669"/>
    <property type="project" value="UniProtKB-SubCell"/>
</dbReference>